<gene>
    <name evidence="1" type="ORF">RCL2_002095500</name>
</gene>
<evidence type="ECO:0000313" key="1">
    <source>
        <dbReference type="EMBL" id="GES94208.1"/>
    </source>
</evidence>
<reference evidence="1" key="1">
    <citation type="submission" date="2019-10" db="EMBL/GenBank/DDBJ databases">
        <title>Conservation and host-specific expression of non-tandemly repeated heterogenous ribosome RNA gene in arbuscular mycorrhizal fungi.</title>
        <authorList>
            <person name="Maeda T."/>
            <person name="Kobayashi Y."/>
            <person name="Nakagawa T."/>
            <person name="Ezawa T."/>
            <person name="Yamaguchi K."/>
            <person name="Bino T."/>
            <person name="Nishimoto Y."/>
            <person name="Shigenobu S."/>
            <person name="Kawaguchi M."/>
        </authorList>
    </citation>
    <scope>NUCLEOTIDE SEQUENCE</scope>
    <source>
        <strain evidence="1">HR1</strain>
    </source>
</reference>
<proteinExistence type="predicted"/>
<name>A0A8H3LSQ4_9GLOM</name>
<dbReference type="OrthoDB" id="2414060at2759"/>
<evidence type="ECO:0000313" key="2">
    <source>
        <dbReference type="Proteomes" id="UP000615446"/>
    </source>
</evidence>
<accession>A0A8H3LSQ4</accession>
<dbReference type="EMBL" id="BLAL01000231">
    <property type="protein sequence ID" value="GES94208.1"/>
    <property type="molecule type" value="Genomic_DNA"/>
</dbReference>
<keyword evidence="1" id="KW-0418">Kinase</keyword>
<protein>
    <submittedName>
        <fullName evidence="1">Kinase-like domain-containing protein</fullName>
    </submittedName>
</protein>
<sequence length="184" mass="21947">MGFSHVYLTKEQELLIAKLISNEELKKRYKNNGLCKEFDRFIQKAQLKAKYFWKILEWIKYDQFENVEYLAKGGFRITYKTIWKDGYIVRWNSKNSRWERSKLLSNIYCENYPVVLKRLDNSQNIAAEFLKEIESHIIIDSQNGSLRQHLNNNFNSMKWAEKLNILQRIAEGLIDIHAHGLINS</sequence>
<organism evidence="1 2">
    <name type="scientific">Rhizophagus clarus</name>
    <dbReference type="NCBI Taxonomy" id="94130"/>
    <lineage>
        <taxon>Eukaryota</taxon>
        <taxon>Fungi</taxon>
        <taxon>Fungi incertae sedis</taxon>
        <taxon>Mucoromycota</taxon>
        <taxon>Glomeromycotina</taxon>
        <taxon>Glomeromycetes</taxon>
        <taxon>Glomerales</taxon>
        <taxon>Glomeraceae</taxon>
        <taxon>Rhizophagus</taxon>
    </lineage>
</organism>
<comment type="caution">
    <text evidence="1">The sequence shown here is derived from an EMBL/GenBank/DDBJ whole genome shotgun (WGS) entry which is preliminary data.</text>
</comment>
<dbReference type="Gene3D" id="1.10.510.10">
    <property type="entry name" value="Transferase(Phosphotransferase) domain 1"/>
    <property type="match status" value="1"/>
</dbReference>
<dbReference type="AlphaFoldDB" id="A0A8H3LSQ4"/>
<dbReference type="GO" id="GO:0016301">
    <property type="term" value="F:kinase activity"/>
    <property type="evidence" value="ECO:0007669"/>
    <property type="project" value="UniProtKB-KW"/>
</dbReference>
<dbReference type="Proteomes" id="UP000615446">
    <property type="component" value="Unassembled WGS sequence"/>
</dbReference>
<dbReference type="SUPFAM" id="SSF56112">
    <property type="entry name" value="Protein kinase-like (PK-like)"/>
    <property type="match status" value="1"/>
</dbReference>
<keyword evidence="1" id="KW-0808">Transferase</keyword>
<dbReference type="InterPro" id="IPR011009">
    <property type="entry name" value="Kinase-like_dom_sf"/>
</dbReference>